<comment type="catalytic activity">
    <reaction evidence="1">
        <text>Hydrolysis of alkylated DNA, releasing 3-methyladenine, 3-methylguanine, 7-methylguanine and 7-methyladenine.</text>
        <dbReference type="EC" id="3.2.2.21"/>
    </reaction>
</comment>
<keyword evidence="3" id="KW-0227">DNA damage</keyword>
<dbReference type="Proteomes" id="UP001325680">
    <property type="component" value="Chromosome"/>
</dbReference>
<dbReference type="InterPro" id="IPR051912">
    <property type="entry name" value="Alkylbase_DNA_Glycosylase/TA"/>
</dbReference>
<evidence type="ECO:0000256" key="1">
    <source>
        <dbReference type="ARBA" id="ARBA00000086"/>
    </source>
</evidence>
<dbReference type="Gene3D" id="1.10.340.30">
    <property type="entry name" value="Hypothetical protein, domain 2"/>
    <property type="match status" value="1"/>
</dbReference>
<evidence type="ECO:0000256" key="4">
    <source>
        <dbReference type="ARBA" id="ARBA00023204"/>
    </source>
</evidence>
<evidence type="ECO:0000256" key="3">
    <source>
        <dbReference type="ARBA" id="ARBA00022763"/>
    </source>
</evidence>
<dbReference type="Pfam" id="PF00730">
    <property type="entry name" value="HhH-GPD"/>
    <property type="match status" value="1"/>
</dbReference>
<gene>
    <name evidence="6" type="ORF">U0035_21845</name>
</gene>
<dbReference type="PANTHER" id="PTHR43003">
    <property type="entry name" value="DNA-3-METHYLADENINE GLYCOSYLASE"/>
    <property type="match status" value="1"/>
</dbReference>
<name>A0ABZ0W5V9_9BACT</name>
<sequence>MKALIKEQGVYSIEQKKNVCLQLCASIMSQQLSTKVATVIYNRFLQLFRSKSPKPADILQVPHETLRSIGLSNAKAIYVKNVCHFFLENKLTDARLYKMSNDEIVSLLTRIKGVGQWTVEMLLMFTLARPDVFSTGDLGLQKAIIKLYHIEYANQKELFEKMNDIANSWSPYRTYACRYLWRALDAPLIPV</sequence>
<evidence type="ECO:0000256" key="2">
    <source>
        <dbReference type="ARBA" id="ARBA00012000"/>
    </source>
</evidence>
<evidence type="ECO:0000313" key="7">
    <source>
        <dbReference type="Proteomes" id="UP001325680"/>
    </source>
</evidence>
<dbReference type="PANTHER" id="PTHR43003:SF5">
    <property type="entry name" value="DNA-3-METHYLADENINE GLYCOSYLASE"/>
    <property type="match status" value="1"/>
</dbReference>
<dbReference type="CDD" id="cd00056">
    <property type="entry name" value="ENDO3c"/>
    <property type="match status" value="1"/>
</dbReference>
<dbReference type="InterPro" id="IPR003265">
    <property type="entry name" value="HhH-GPD_domain"/>
</dbReference>
<evidence type="ECO:0000313" key="6">
    <source>
        <dbReference type="EMBL" id="WQD38319.1"/>
    </source>
</evidence>
<organism evidence="6 7">
    <name type="scientific">Niabella yanshanensis</name>
    <dbReference type="NCBI Taxonomy" id="577386"/>
    <lineage>
        <taxon>Bacteria</taxon>
        <taxon>Pseudomonadati</taxon>
        <taxon>Bacteroidota</taxon>
        <taxon>Chitinophagia</taxon>
        <taxon>Chitinophagales</taxon>
        <taxon>Chitinophagaceae</taxon>
        <taxon>Niabella</taxon>
    </lineage>
</organism>
<dbReference type="SUPFAM" id="SSF48150">
    <property type="entry name" value="DNA-glycosylase"/>
    <property type="match status" value="1"/>
</dbReference>
<dbReference type="SMART" id="SM00478">
    <property type="entry name" value="ENDO3c"/>
    <property type="match status" value="1"/>
</dbReference>
<accession>A0ABZ0W5V9</accession>
<dbReference type="RefSeq" id="WP_245957727.1">
    <property type="nucleotide sequence ID" value="NZ_CP139960.1"/>
</dbReference>
<dbReference type="Gene3D" id="1.10.1670.40">
    <property type="match status" value="1"/>
</dbReference>
<dbReference type="EC" id="3.2.2.21" evidence="2"/>
<dbReference type="InterPro" id="IPR011257">
    <property type="entry name" value="DNA_glycosylase"/>
</dbReference>
<keyword evidence="7" id="KW-1185">Reference proteome</keyword>
<keyword evidence="4" id="KW-0234">DNA repair</keyword>
<protein>
    <recommendedName>
        <fullName evidence="2">DNA-3-methyladenine glycosylase II</fullName>
        <ecNumber evidence="2">3.2.2.21</ecNumber>
    </recommendedName>
</protein>
<reference evidence="6 7" key="1">
    <citation type="submission" date="2023-12" db="EMBL/GenBank/DDBJ databases">
        <title>Genome sequencing and assembly of bacterial species from a model synthetic community.</title>
        <authorList>
            <person name="Hogle S.L."/>
        </authorList>
    </citation>
    <scope>NUCLEOTIDE SEQUENCE [LARGE SCALE GENOMIC DNA]</scope>
    <source>
        <strain evidence="6 7">HAMBI_3031</strain>
    </source>
</reference>
<proteinExistence type="predicted"/>
<evidence type="ECO:0000259" key="5">
    <source>
        <dbReference type="SMART" id="SM00478"/>
    </source>
</evidence>
<dbReference type="EMBL" id="CP139960">
    <property type="protein sequence ID" value="WQD38319.1"/>
    <property type="molecule type" value="Genomic_DNA"/>
</dbReference>
<feature type="domain" description="HhH-GPD" evidence="5">
    <location>
        <begin position="28"/>
        <end position="185"/>
    </location>
</feature>